<dbReference type="InterPro" id="IPR001806">
    <property type="entry name" value="Small_GTPase"/>
</dbReference>
<dbReference type="GeneID" id="23866894"/>
<evidence type="ECO:0000313" key="4">
    <source>
        <dbReference type="Proteomes" id="UP000002316"/>
    </source>
</evidence>
<accession>D0AA67</accession>
<dbReference type="SMART" id="SM00174">
    <property type="entry name" value="RHO"/>
    <property type="match status" value="1"/>
</dbReference>
<dbReference type="Proteomes" id="UP000002316">
    <property type="component" value="Chromosome 11"/>
</dbReference>
<evidence type="ECO:0000256" key="1">
    <source>
        <dbReference type="ARBA" id="ARBA00022741"/>
    </source>
</evidence>
<dbReference type="PANTHER" id="PTHR47978">
    <property type="match status" value="1"/>
</dbReference>
<dbReference type="FunFam" id="3.40.50.300:FF:001656">
    <property type="entry name" value="Rab11B GTPase, putative"/>
    <property type="match status" value="1"/>
</dbReference>
<dbReference type="PROSITE" id="PS51419">
    <property type="entry name" value="RAB"/>
    <property type="match status" value="1"/>
</dbReference>
<dbReference type="InterPro" id="IPR005225">
    <property type="entry name" value="Small_GTP-bd"/>
</dbReference>
<reference evidence="4" key="1">
    <citation type="journal article" date="2010" name="PLoS Negl. Trop. Dis.">
        <title>The genome sequence of Trypanosoma brucei gambiense, causative agent of chronic human african trypanosomiasis.</title>
        <authorList>
            <person name="Jackson A.P."/>
            <person name="Sanders M."/>
            <person name="Berry A."/>
            <person name="McQuillan J."/>
            <person name="Aslett M.A."/>
            <person name="Quail M.A."/>
            <person name="Chukualim B."/>
            <person name="Capewell P."/>
            <person name="MacLeod A."/>
            <person name="Melville S.E."/>
            <person name="Gibson W."/>
            <person name="Barry J.D."/>
            <person name="Berriman M."/>
            <person name="Hertz-Fowler C."/>
        </authorList>
    </citation>
    <scope>NUCLEOTIDE SEQUENCE [LARGE SCALE GENOMIC DNA]</scope>
    <source>
        <strain evidence="4">MHOM/CI/86/DAL972</strain>
    </source>
</reference>
<dbReference type="SMART" id="SM00176">
    <property type="entry name" value="RAN"/>
    <property type="match status" value="1"/>
</dbReference>
<evidence type="ECO:0000313" key="3">
    <source>
        <dbReference type="EMBL" id="CBH18568.1"/>
    </source>
</evidence>
<dbReference type="GO" id="GO:0003924">
    <property type="term" value="F:GTPase activity"/>
    <property type="evidence" value="ECO:0007669"/>
    <property type="project" value="InterPro"/>
</dbReference>
<dbReference type="EMBL" id="FN554974">
    <property type="protein sequence ID" value="CBH18568.1"/>
    <property type="molecule type" value="Genomic_DNA"/>
</dbReference>
<dbReference type="NCBIfam" id="TIGR00231">
    <property type="entry name" value="small_GTP"/>
    <property type="match status" value="1"/>
</dbReference>
<dbReference type="SMART" id="SM00173">
    <property type="entry name" value="RAS"/>
    <property type="match status" value="1"/>
</dbReference>
<dbReference type="SMART" id="SM00175">
    <property type="entry name" value="RAB"/>
    <property type="match status" value="1"/>
</dbReference>
<dbReference type="Pfam" id="PF00071">
    <property type="entry name" value="Ras"/>
    <property type="match status" value="1"/>
</dbReference>
<dbReference type="Gene3D" id="3.40.50.300">
    <property type="entry name" value="P-loop containing nucleotide triphosphate hydrolases"/>
    <property type="match status" value="1"/>
</dbReference>
<proteinExistence type="predicted"/>
<keyword evidence="1" id="KW-0547">Nucleotide-binding</keyword>
<dbReference type="VEuPathDB" id="TriTrypDB:Tbg972.11.16880"/>
<dbReference type="AlphaFoldDB" id="D0AA67"/>
<dbReference type="RefSeq" id="XP_011780832.1">
    <property type="nucleotide sequence ID" value="XM_011782530.1"/>
</dbReference>
<dbReference type="OrthoDB" id="48625at2759"/>
<name>D0AA67_TRYB9</name>
<dbReference type="PROSITE" id="PS51421">
    <property type="entry name" value="RAS"/>
    <property type="match status" value="1"/>
</dbReference>
<dbReference type="SUPFAM" id="SSF52540">
    <property type="entry name" value="P-loop containing nucleoside triphosphate hydrolases"/>
    <property type="match status" value="1"/>
</dbReference>
<feature type="transmembrane region" description="Helical" evidence="2">
    <location>
        <begin position="20"/>
        <end position="38"/>
    </location>
</feature>
<keyword evidence="2" id="KW-0812">Transmembrane</keyword>
<sequence>MPNEIPYSFFILPFSSRHRFSSFFACVLVHFFFFVMSLKVKKLIDNKPDDERKPVKVILLGDSAVGKSKLVERFLMQRYVPVQMSTYALTLFHYDFVTEDDEAIDVDIWDTAGQERFSTMHPAYYHEAHACILVFDVTRKATYKNLEKWLGELRNYREHIPCIVACNKIDTDPSVVNKAFAFVEKHNLSLFYVSAADGTNVVQLLESAISEAVKYKKSPKKDDLMSQVLGFIKE</sequence>
<evidence type="ECO:0000256" key="2">
    <source>
        <dbReference type="SAM" id="Phobius"/>
    </source>
</evidence>
<gene>
    <name evidence="3" type="ORF">TbgDal_XI16880</name>
</gene>
<keyword evidence="2" id="KW-0472">Membrane</keyword>
<organism evidence="3 4">
    <name type="scientific">Trypanosoma brucei gambiense (strain MHOM/CI/86/DAL972)</name>
    <dbReference type="NCBI Taxonomy" id="679716"/>
    <lineage>
        <taxon>Eukaryota</taxon>
        <taxon>Discoba</taxon>
        <taxon>Euglenozoa</taxon>
        <taxon>Kinetoplastea</taxon>
        <taxon>Metakinetoplastina</taxon>
        <taxon>Trypanosomatida</taxon>
        <taxon>Trypanosomatidae</taxon>
        <taxon>Trypanosoma</taxon>
    </lineage>
</organism>
<dbReference type="KEGG" id="tbg:TbgDal_XI16880"/>
<dbReference type="PRINTS" id="PR00449">
    <property type="entry name" value="RASTRNSFRMNG"/>
</dbReference>
<protein>
    <submittedName>
        <fullName evidence="3">Rab11B GTPase, putative</fullName>
    </submittedName>
</protein>
<dbReference type="GO" id="GO:0005525">
    <property type="term" value="F:GTP binding"/>
    <property type="evidence" value="ECO:0007669"/>
    <property type="project" value="InterPro"/>
</dbReference>
<dbReference type="InterPro" id="IPR027417">
    <property type="entry name" value="P-loop_NTPase"/>
</dbReference>
<keyword evidence="2" id="KW-1133">Transmembrane helix</keyword>